<evidence type="ECO:0000313" key="1">
    <source>
        <dbReference type="EMBL" id="KAF9442040.1"/>
    </source>
</evidence>
<sequence>MVSWCLHIGHVKSDSETRGRWRQYVVLDSRKTDHLSAVMCKRLHVDRQGRRSRQRLHLLPQKIPLFPESGNVQVHVAFKGDAPHHLVVSSQRGGPSASYFLTPTLGCYYCQDKLSITLALCLSVSPRFSILSSTHDVIKHDPGLDGSEDVREIEPQDGFASWTGASLSGVYLRWGAASSCLIQGWRIQQWFFLSDNVPATPQATTPSSSQQLHQSIAGPQYPNYILSTANNCLPDPPSSPPNLTLVVTQTSSTPLFRTVCFFDPSAISTTSSIVSSSLWLCGPQDKWGIEYFLGGLASSTNYTAFIIQAPHRVSGLMNFLTRSASFARLLIHTLPSFPSTNIRPPTPCPSQH</sequence>
<name>A0A9P5X2E9_9AGAR</name>
<accession>A0A9P5X2E9</accession>
<dbReference type="Proteomes" id="UP000807342">
    <property type="component" value="Unassembled WGS sequence"/>
</dbReference>
<dbReference type="AlphaFoldDB" id="A0A9P5X2E9"/>
<dbReference type="EMBL" id="MU151719">
    <property type="protein sequence ID" value="KAF9442040.1"/>
    <property type="molecule type" value="Genomic_DNA"/>
</dbReference>
<proteinExistence type="predicted"/>
<gene>
    <name evidence="1" type="ORF">P691DRAFT_849790</name>
</gene>
<dbReference type="OrthoDB" id="5405745at2759"/>
<comment type="caution">
    <text evidence="1">The sequence shown here is derived from an EMBL/GenBank/DDBJ whole genome shotgun (WGS) entry which is preliminary data.</text>
</comment>
<reference evidence="1" key="1">
    <citation type="submission" date="2020-11" db="EMBL/GenBank/DDBJ databases">
        <authorList>
            <consortium name="DOE Joint Genome Institute"/>
            <person name="Ahrendt S."/>
            <person name="Riley R."/>
            <person name="Andreopoulos W."/>
            <person name="Labutti K."/>
            <person name="Pangilinan J."/>
            <person name="Ruiz-Duenas F.J."/>
            <person name="Barrasa J.M."/>
            <person name="Sanchez-Garcia M."/>
            <person name="Camarero S."/>
            <person name="Miyauchi S."/>
            <person name="Serrano A."/>
            <person name="Linde D."/>
            <person name="Babiker R."/>
            <person name="Drula E."/>
            <person name="Ayuso-Fernandez I."/>
            <person name="Pacheco R."/>
            <person name="Padilla G."/>
            <person name="Ferreira P."/>
            <person name="Barriuso J."/>
            <person name="Kellner H."/>
            <person name="Castanera R."/>
            <person name="Alfaro M."/>
            <person name="Ramirez L."/>
            <person name="Pisabarro A.G."/>
            <person name="Kuo A."/>
            <person name="Tritt A."/>
            <person name="Lipzen A."/>
            <person name="He G."/>
            <person name="Yan M."/>
            <person name="Ng V."/>
            <person name="Cullen D."/>
            <person name="Martin F."/>
            <person name="Rosso M.-N."/>
            <person name="Henrissat B."/>
            <person name="Hibbett D."/>
            <person name="Martinez A.T."/>
            <person name="Grigoriev I.V."/>
        </authorList>
    </citation>
    <scope>NUCLEOTIDE SEQUENCE</scope>
    <source>
        <strain evidence="1">MF-IS2</strain>
    </source>
</reference>
<keyword evidence="2" id="KW-1185">Reference proteome</keyword>
<protein>
    <submittedName>
        <fullName evidence="1">Uncharacterized protein</fullName>
    </submittedName>
</protein>
<organism evidence="1 2">
    <name type="scientific">Macrolepiota fuliginosa MF-IS2</name>
    <dbReference type="NCBI Taxonomy" id="1400762"/>
    <lineage>
        <taxon>Eukaryota</taxon>
        <taxon>Fungi</taxon>
        <taxon>Dikarya</taxon>
        <taxon>Basidiomycota</taxon>
        <taxon>Agaricomycotina</taxon>
        <taxon>Agaricomycetes</taxon>
        <taxon>Agaricomycetidae</taxon>
        <taxon>Agaricales</taxon>
        <taxon>Agaricineae</taxon>
        <taxon>Agaricaceae</taxon>
        <taxon>Macrolepiota</taxon>
    </lineage>
</organism>
<evidence type="ECO:0000313" key="2">
    <source>
        <dbReference type="Proteomes" id="UP000807342"/>
    </source>
</evidence>